<reference evidence="1" key="1">
    <citation type="journal article" date="2022" name="Proc. Natl. Acad. Sci. U.S.A.">
        <title>Identification of the Bartonella autotransporter CFA as a protective antigen and hypervariable target of neutralizing antibodies in mice.</title>
        <authorList>
            <person name="Siewert L.K."/>
            <person name="Korotaev A."/>
            <person name="Sedzicki J."/>
            <person name="Fromm K."/>
            <person name="Pinschewer D.D."/>
            <person name="Dehio C."/>
        </authorList>
    </citation>
    <scope>NUCLEOTIDE SEQUENCE</scope>
    <source>
        <strain evidence="1">IBS296</strain>
    </source>
</reference>
<dbReference type="EMBL" id="CP083444">
    <property type="protein sequence ID" value="USP02158.1"/>
    <property type="molecule type" value="Genomic_DNA"/>
</dbReference>
<proteinExistence type="predicted"/>
<dbReference type="KEGG" id="btay:LAJ60_04475"/>
<organism evidence="1 2">
    <name type="scientific">Bartonella taylorii</name>
    <dbReference type="NCBI Taxonomy" id="33046"/>
    <lineage>
        <taxon>Bacteria</taxon>
        <taxon>Pseudomonadati</taxon>
        <taxon>Pseudomonadota</taxon>
        <taxon>Alphaproteobacteria</taxon>
        <taxon>Hyphomicrobiales</taxon>
        <taxon>Bartonellaceae</taxon>
        <taxon>Bartonella</taxon>
    </lineage>
</organism>
<evidence type="ECO:0000313" key="2">
    <source>
        <dbReference type="Proteomes" id="UP001056980"/>
    </source>
</evidence>
<evidence type="ECO:0000313" key="1">
    <source>
        <dbReference type="EMBL" id="USP02158.1"/>
    </source>
</evidence>
<gene>
    <name evidence="1" type="ORF">LAJ60_04475</name>
</gene>
<sequence length="45" mass="5086">MKKYELTDETIEVDGKNLHFIRASREVDDAKAGDIGGYIENESNL</sequence>
<dbReference type="Proteomes" id="UP001056980">
    <property type="component" value="Chromosome"/>
</dbReference>
<name>A0A9Q8YW49_BARTA</name>
<dbReference type="RefSeq" id="WP_252619267.1">
    <property type="nucleotide sequence ID" value="NZ_CP083444.1"/>
</dbReference>
<dbReference type="AlphaFoldDB" id="A0A9Q8YW49"/>
<accession>A0A9Q8YW49</accession>
<protein>
    <submittedName>
        <fullName evidence="1">Uncharacterized protein</fullName>
    </submittedName>
</protein>